<dbReference type="PANTHER" id="PTHR23334:SF20">
    <property type="entry name" value="BASIC LEUCINE ZIPPER 24"/>
    <property type="match status" value="1"/>
</dbReference>
<evidence type="ECO:0000313" key="3">
    <source>
        <dbReference type="EMBL" id="KAK6750500.1"/>
    </source>
</evidence>
<accession>A0ABR1DJ54</accession>
<organism evidence="3 4">
    <name type="scientific">Necator americanus</name>
    <name type="common">Human hookworm</name>
    <dbReference type="NCBI Taxonomy" id="51031"/>
    <lineage>
        <taxon>Eukaryota</taxon>
        <taxon>Metazoa</taxon>
        <taxon>Ecdysozoa</taxon>
        <taxon>Nematoda</taxon>
        <taxon>Chromadorea</taxon>
        <taxon>Rhabditida</taxon>
        <taxon>Rhabditina</taxon>
        <taxon>Rhabditomorpha</taxon>
        <taxon>Strongyloidea</taxon>
        <taxon>Ancylostomatidae</taxon>
        <taxon>Bunostominae</taxon>
        <taxon>Necator</taxon>
    </lineage>
</organism>
<feature type="coiled-coil region" evidence="1">
    <location>
        <begin position="250"/>
        <end position="291"/>
    </location>
</feature>
<dbReference type="Gene3D" id="1.20.5.170">
    <property type="match status" value="1"/>
</dbReference>
<evidence type="ECO:0000256" key="1">
    <source>
        <dbReference type="SAM" id="Coils"/>
    </source>
</evidence>
<proteinExistence type="predicted"/>
<dbReference type="PROSITE" id="PS50217">
    <property type="entry name" value="BZIP"/>
    <property type="match status" value="1"/>
</dbReference>
<gene>
    <name evidence="3" type="primary">Necator_chrIV.g15757</name>
    <name evidence="3" type="ORF">RB195_002462</name>
</gene>
<dbReference type="InterPro" id="IPR031106">
    <property type="entry name" value="C/EBP"/>
</dbReference>
<dbReference type="SMART" id="SM00338">
    <property type="entry name" value="BRLZ"/>
    <property type="match status" value="1"/>
</dbReference>
<dbReference type="CDD" id="cd14692">
    <property type="entry name" value="bZIP_ATF4"/>
    <property type="match status" value="1"/>
</dbReference>
<dbReference type="EMBL" id="JAVFWL010000004">
    <property type="protein sequence ID" value="KAK6750500.1"/>
    <property type="molecule type" value="Genomic_DNA"/>
</dbReference>
<keyword evidence="1" id="KW-0175">Coiled coil</keyword>
<dbReference type="Pfam" id="PF07716">
    <property type="entry name" value="bZIP_2"/>
    <property type="match status" value="1"/>
</dbReference>
<dbReference type="PROSITE" id="PS00036">
    <property type="entry name" value="BZIP_BASIC"/>
    <property type="match status" value="1"/>
</dbReference>
<dbReference type="InterPro" id="IPR046347">
    <property type="entry name" value="bZIP_sf"/>
</dbReference>
<comment type="caution">
    <text evidence="3">The sequence shown here is derived from an EMBL/GenBank/DDBJ whole genome shotgun (WGS) entry which is preliminary data.</text>
</comment>
<keyword evidence="4" id="KW-1185">Reference proteome</keyword>
<reference evidence="3 4" key="1">
    <citation type="submission" date="2023-08" db="EMBL/GenBank/DDBJ databases">
        <title>A Necator americanus chromosomal reference genome.</title>
        <authorList>
            <person name="Ilik V."/>
            <person name="Petrzelkova K.J."/>
            <person name="Pardy F."/>
            <person name="Fuh T."/>
            <person name="Niatou-Singa F.S."/>
            <person name="Gouil Q."/>
            <person name="Baker L."/>
            <person name="Ritchie M.E."/>
            <person name="Jex A.R."/>
            <person name="Gazzola D."/>
            <person name="Li H."/>
            <person name="Toshio Fujiwara R."/>
            <person name="Zhan B."/>
            <person name="Aroian R.V."/>
            <person name="Pafco B."/>
            <person name="Schwarz E.M."/>
        </authorList>
    </citation>
    <scope>NUCLEOTIDE SEQUENCE [LARGE SCALE GENOMIC DNA]</scope>
    <source>
        <strain evidence="3 4">Aroian</strain>
        <tissue evidence="3">Whole animal</tissue>
    </source>
</reference>
<dbReference type="PANTHER" id="PTHR23334">
    <property type="entry name" value="CCAAT/ENHANCER BINDING PROTEIN"/>
    <property type="match status" value="1"/>
</dbReference>
<protein>
    <recommendedName>
        <fullName evidence="2">BZIP domain-containing protein</fullName>
    </recommendedName>
</protein>
<evidence type="ECO:0000259" key="2">
    <source>
        <dbReference type="PROSITE" id="PS50217"/>
    </source>
</evidence>
<dbReference type="InterPro" id="IPR004827">
    <property type="entry name" value="bZIP"/>
</dbReference>
<name>A0ABR1DJ54_NECAM</name>
<evidence type="ECO:0000313" key="4">
    <source>
        <dbReference type="Proteomes" id="UP001303046"/>
    </source>
</evidence>
<dbReference type="SUPFAM" id="SSF57959">
    <property type="entry name" value="Leucine zipper domain"/>
    <property type="match status" value="1"/>
</dbReference>
<dbReference type="Proteomes" id="UP001303046">
    <property type="component" value="Unassembled WGS sequence"/>
</dbReference>
<sequence>MGLASPGRIVIQHFCYDKSVWKRLHPLQANCGHFCNYFGLEKKKNGISLYVKASYLRSNEDWHVCFHLQQSSMQPCHHAFPTDDDFYRTRNHASKDSRSDFYWAEPYACNAITDNIYADVSASQQSKHVQHYSMEPNKQTNMETLLIRSPSKRQRDCIHDPCDIPLKRSCRQEGNDATFTCGCDELPFSPYSNRFTVRNLDGVEKSLELDDLVDMVLQVAKDVEDSNIAEHVVNLSKRRLQNKMAAARYRDKQKERHRYLQKEQVELERKNAKLKEIVQGLEREVVEYKAKIMQITFDLTH</sequence>
<feature type="domain" description="BZIP" evidence="2">
    <location>
        <begin position="237"/>
        <end position="295"/>
    </location>
</feature>